<comment type="similarity">
    <text evidence="4 5">Belongs to the peptidase T1A family.</text>
</comment>
<evidence type="ECO:0000256" key="1">
    <source>
        <dbReference type="ARBA" id="ARBA00022490"/>
    </source>
</evidence>
<feature type="compositionally biased region" description="Low complexity" evidence="6">
    <location>
        <begin position="256"/>
        <end position="290"/>
    </location>
</feature>
<organism evidence="8 9">
    <name type="scientific">Porphyra umbilicalis</name>
    <name type="common">Purple laver</name>
    <name type="synonym">Red alga</name>
    <dbReference type="NCBI Taxonomy" id="2786"/>
    <lineage>
        <taxon>Eukaryota</taxon>
        <taxon>Rhodophyta</taxon>
        <taxon>Bangiophyceae</taxon>
        <taxon>Bangiales</taxon>
        <taxon>Bangiaceae</taxon>
        <taxon>Porphyra</taxon>
    </lineage>
</organism>
<accession>A0A1X6NU12</accession>
<proteinExistence type="inferred from homology"/>
<feature type="domain" description="Proteasome alpha-type subunits" evidence="7">
    <location>
        <begin position="6"/>
        <end position="28"/>
    </location>
</feature>
<protein>
    <recommendedName>
        <fullName evidence="5">Proteasome subunit alpha type</fullName>
    </recommendedName>
</protein>
<dbReference type="NCBIfam" id="NF003075">
    <property type="entry name" value="PRK03996.1"/>
    <property type="match status" value="1"/>
</dbReference>
<dbReference type="SMART" id="SM00948">
    <property type="entry name" value="Proteasome_A_N"/>
    <property type="match status" value="1"/>
</dbReference>
<dbReference type="Pfam" id="PF00227">
    <property type="entry name" value="Proteasome"/>
    <property type="match status" value="1"/>
</dbReference>
<keyword evidence="3 5" id="KW-0539">Nucleus</keyword>
<dbReference type="Pfam" id="PF10584">
    <property type="entry name" value="Proteasome_A_N"/>
    <property type="match status" value="1"/>
</dbReference>
<dbReference type="GO" id="GO:0019773">
    <property type="term" value="C:proteasome core complex, alpha-subunit complex"/>
    <property type="evidence" value="ECO:0007669"/>
    <property type="project" value="UniProtKB-UniRule"/>
</dbReference>
<keyword evidence="9" id="KW-1185">Reference proteome</keyword>
<gene>
    <name evidence="8" type="ORF">BU14_0470s0011</name>
</gene>
<keyword evidence="2 4" id="KW-0647">Proteasome</keyword>
<dbReference type="InterPro" id="IPR001353">
    <property type="entry name" value="Proteasome_sua/b"/>
</dbReference>
<dbReference type="InterPro" id="IPR023332">
    <property type="entry name" value="Proteasome_alpha-type"/>
</dbReference>
<dbReference type="GO" id="GO:0006511">
    <property type="term" value="P:ubiquitin-dependent protein catabolic process"/>
    <property type="evidence" value="ECO:0007669"/>
    <property type="project" value="InterPro"/>
</dbReference>
<dbReference type="GO" id="GO:0005737">
    <property type="term" value="C:cytoplasm"/>
    <property type="evidence" value="ECO:0007669"/>
    <property type="project" value="UniProtKB-SubCell"/>
</dbReference>
<keyword evidence="1 5" id="KW-0963">Cytoplasm</keyword>
<dbReference type="InterPro" id="IPR035144">
    <property type="entry name" value="Proteasome_alpha1"/>
</dbReference>
<dbReference type="FunFam" id="3.60.20.10:FF:000016">
    <property type="entry name" value="Proteasome subunit alpha type-6"/>
    <property type="match status" value="1"/>
</dbReference>
<evidence type="ECO:0000259" key="7">
    <source>
        <dbReference type="PROSITE" id="PS00388"/>
    </source>
</evidence>
<dbReference type="SUPFAM" id="SSF56235">
    <property type="entry name" value="N-terminal nucleophile aminohydrolases (Ntn hydrolases)"/>
    <property type="match status" value="1"/>
</dbReference>
<dbReference type="AlphaFoldDB" id="A0A1X6NU12"/>
<dbReference type="GO" id="GO:0005634">
    <property type="term" value="C:nucleus"/>
    <property type="evidence" value="ECO:0007669"/>
    <property type="project" value="UniProtKB-SubCell"/>
</dbReference>
<evidence type="ECO:0000256" key="2">
    <source>
        <dbReference type="ARBA" id="ARBA00022942"/>
    </source>
</evidence>
<dbReference type="InterPro" id="IPR000426">
    <property type="entry name" value="Proteasome_asu_N"/>
</dbReference>
<evidence type="ECO:0000256" key="4">
    <source>
        <dbReference type="PROSITE-ProRule" id="PRU00808"/>
    </source>
</evidence>
<evidence type="ECO:0000313" key="9">
    <source>
        <dbReference type="Proteomes" id="UP000218209"/>
    </source>
</evidence>
<dbReference type="InterPro" id="IPR029055">
    <property type="entry name" value="Ntn_hydrolases_N"/>
</dbReference>
<dbReference type="PANTHER" id="PTHR11599">
    <property type="entry name" value="PROTEASOME SUBUNIT ALPHA/BETA"/>
    <property type="match status" value="1"/>
</dbReference>
<dbReference type="Proteomes" id="UP000218209">
    <property type="component" value="Unassembled WGS sequence"/>
</dbReference>
<comment type="subcellular location">
    <subcellularLocation>
        <location evidence="5">Cytoplasm</location>
    </subcellularLocation>
    <subcellularLocation>
        <location evidence="5">Nucleus</location>
    </subcellularLocation>
</comment>
<comment type="subunit">
    <text evidence="5">The 26S proteasome consists of a 20S proteasome core and two 19S regulatory subunits.</text>
</comment>
<evidence type="ECO:0000256" key="6">
    <source>
        <dbReference type="SAM" id="MobiDB-lite"/>
    </source>
</evidence>
<dbReference type="OrthoDB" id="431557at2759"/>
<feature type="compositionally biased region" description="Acidic residues" evidence="6">
    <location>
        <begin position="246"/>
        <end position="255"/>
    </location>
</feature>
<reference evidence="8 9" key="1">
    <citation type="submission" date="2017-03" db="EMBL/GenBank/DDBJ databases">
        <title>WGS assembly of Porphyra umbilicalis.</title>
        <authorList>
            <person name="Brawley S.H."/>
            <person name="Blouin N.A."/>
            <person name="Ficko-Blean E."/>
            <person name="Wheeler G.L."/>
            <person name="Lohr M."/>
            <person name="Goodson H.V."/>
            <person name="Jenkins J.W."/>
            <person name="Blaby-Haas C.E."/>
            <person name="Helliwell K.E."/>
            <person name="Chan C."/>
            <person name="Marriage T."/>
            <person name="Bhattacharya D."/>
            <person name="Klein A.S."/>
            <person name="Badis Y."/>
            <person name="Brodie J."/>
            <person name="Cao Y."/>
            <person name="Collen J."/>
            <person name="Dittami S.M."/>
            <person name="Gachon C.M."/>
            <person name="Green B.R."/>
            <person name="Karpowicz S."/>
            <person name="Kim J.W."/>
            <person name="Kudahl U."/>
            <person name="Lin S."/>
            <person name="Michel G."/>
            <person name="Mittag M."/>
            <person name="Olson B.J."/>
            <person name="Pangilinan J."/>
            <person name="Peng Y."/>
            <person name="Qiu H."/>
            <person name="Shu S."/>
            <person name="Singer J.T."/>
            <person name="Smith A.G."/>
            <person name="Sprecher B.N."/>
            <person name="Wagner V."/>
            <person name="Wang W."/>
            <person name="Wang Z.-Y."/>
            <person name="Yan J."/>
            <person name="Yarish C."/>
            <person name="Zoeuner-Riek S."/>
            <person name="Zhuang Y."/>
            <person name="Zou Y."/>
            <person name="Lindquist E.A."/>
            <person name="Grimwood J."/>
            <person name="Barry K."/>
            <person name="Rokhsar D.S."/>
            <person name="Schmutz J."/>
            <person name="Stiller J.W."/>
            <person name="Grossman A.R."/>
            <person name="Prochnik S.E."/>
        </authorList>
    </citation>
    <scope>NUCLEOTIDE SEQUENCE [LARGE SCALE GENOMIC DNA]</scope>
    <source>
        <strain evidence="8">4086291</strain>
    </source>
</reference>
<dbReference type="CDD" id="cd03749">
    <property type="entry name" value="proteasome_alpha_type_1"/>
    <property type="match status" value="1"/>
</dbReference>
<evidence type="ECO:0000313" key="8">
    <source>
        <dbReference type="EMBL" id="OSX72082.1"/>
    </source>
</evidence>
<sequence length="290" mass="30819">MFRNQYDTDITTYSPQGRLHQVEYAMEAVKQGSASVGVRSKTHVVLATLKRFASELSGDQKKLFAIDDHVVIAISGLTADARVLSRYMRTETQHHKFMYDEPMPVGRLVLQVADKCQISTQRASKRPFGVGLLVAGVDENGPHLYQTCPSGNYFEYLAMAIGARSQSAKTYLERTYTTLAEAGVEELIQSAVTALRETVASSKDTELTTKNTAIAIVGTDGSGMRVLENAAVQPYIDALDAASPASDDEEEDGDGDNAAAAPAAAAPDAAAGEAAPAADAPAEGPADMQT</sequence>
<dbReference type="PROSITE" id="PS51475">
    <property type="entry name" value="PROTEASOME_ALPHA_2"/>
    <property type="match status" value="1"/>
</dbReference>
<dbReference type="InterPro" id="IPR050115">
    <property type="entry name" value="Proteasome_alpha"/>
</dbReference>
<evidence type="ECO:0000256" key="3">
    <source>
        <dbReference type="ARBA" id="ARBA00023242"/>
    </source>
</evidence>
<dbReference type="Gene3D" id="3.60.20.10">
    <property type="entry name" value="Glutamine Phosphoribosylpyrophosphate, subunit 1, domain 1"/>
    <property type="match status" value="1"/>
</dbReference>
<name>A0A1X6NU12_PORUM</name>
<evidence type="ECO:0000256" key="5">
    <source>
        <dbReference type="RuleBase" id="RU000551"/>
    </source>
</evidence>
<feature type="region of interest" description="Disordered" evidence="6">
    <location>
        <begin position="242"/>
        <end position="290"/>
    </location>
</feature>
<dbReference type="EMBL" id="KV919085">
    <property type="protein sequence ID" value="OSX72082.1"/>
    <property type="molecule type" value="Genomic_DNA"/>
</dbReference>
<dbReference type="PROSITE" id="PS00388">
    <property type="entry name" value="PROTEASOME_ALPHA_1"/>
    <property type="match status" value="1"/>
</dbReference>